<keyword evidence="7" id="KW-0472">Membrane</keyword>
<dbReference type="EMBL" id="CP039393">
    <property type="protein sequence ID" value="QCD35459.1"/>
    <property type="molecule type" value="Genomic_DNA"/>
</dbReference>
<evidence type="ECO:0000256" key="7">
    <source>
        <dbReference type="SAM" id="Phobius"/>
    </source>
</evidence>
<keyword evidence="10" id="KW-1185">Reference proteome</keyword>
<keyword evidence="5 9" id="KW-0418">Kinase</keyword>
<organism evidence="9 10">
    <name type="scientific">Muribaculum gordoncarteri</name>
    <dbReference type="NCBI Taxonomy" id="2530390"/>
    <lineage>
        <taxon>Bacteria</taxon>
        <taxon>Pseudomonadati</taxon>
        <taxon>Bacteroidota</taxon>
        <taxon>Bacteroidia</taxon>
        <taxon>Bacteroidales</taxon>
        <taxon>Muribaculaceae</taxon>
        <taxon>Muribaculum</taxon>
    </lineage>
</organism>
<dbReference type="InterPro" id="IPR050736">
    <property type="entry name" value="Sensor_HK_Regulatory"/>
</dbReference>
<dbReference type="CDD" id="cd00075">
    <property type="entry name" value="HATPase"/>
    <property type="match status" value="1"/>
</dbReference>
<evidence type="ECO:0000256" key="4">
    <source>
        <dbReference type="ARBA" id="ARBA00022679"/>
    </source>
</evidence>
<dbReference type="SMART" id="SM00388">
    <property type="entry name" value="HisKA"/>
    <property type="match status" value="1"/>
</dbReference>
<dbReference type="EC" id="2.7.13.3" evidence="2"/>
<dbReference type="PRINTS" id="PR00344">
    <property type="entry name" value="BCTRLSENSOR"/>
</dbReference>
<dbReference type="Gene3D" id="1.10.287.130">
    <property type="match status" value="1"/>
</dbReference>
<dbReference type="InterPro" id="IPR005467">
    <property type="entry name" value="His_kinase_dom"/>
</dbReference>
<keyword evidence="6" id="KW-0902">Two-component regulatory system</keyword>
<dbReference type="InterPro" id="IPR036890">
    <property type="entry name" value="HATPase_C_sf"/>
</dbReference>
<dbReference type="KEGG" id="mgod:E7746_05900"/>
<evidence type="ECO:0000256" key="5">
    <source>
        <dbReference type="ARBA" id="ARBA00022777"/>
    </source>
</evidence>
<dbReference type="SMART" id="SM00387">
    <property type="entry name" value="HATPase_c"/>
    <property type="match status" value="1"/>
</dbReference>
<dbReference type="Pfam" id="PF00512">
    <property type="entry name" value="HisKA"/>
    <property type="match status" value="1"/>
</dbReference>
<evidence type="ECO:0000256" key="6">
    <source>
        <dbReference type="ARBA" id="ARBA00023012"/>
    </source>
</evidence>
<dbReference type="InterPro" id="IPR004358">
    <property type="entry name" value="Sig_transdc_His_kin-like_C"/>
</dbReference>
<dbReference type="PROSITE" id="PS50109">
    <property type="entry name" value="HIS_KIN"/>
    <property type="match status" value="1"/>
</dbReference>
<reference evidence="9 10" key="1">
    <citation type="submission" date="2019-02" db="EMBL/GenBank/DDBJ databases">
        <title>Isolation and identification of novel species under the genus Muribaculum.</title>
        <authorList>
            <person name="Miyake S."/>
            <person name="Ding Y."/>
            <person name="Low A."/>
            <person name="Soh M."/>
            <person name="Seedorf H."/>
        </authorList>
    </citation>
    <scope>NUCLEOTIDE SEQUENCE [LARGE SCALE GENOMIC DNA]</scope>
    <source>
        <strain evidence="9 10">TLL-A4</strain>
    </source>
</reference>
<feature type="transmembrane region" description="Helical" evidence="7">
    <location>
        <begin position="184"/>
        <end position="204"/>
    </location>
</feature>
<sequence length="438" mass="49780">MKKFRTITIVCLSAIAIMIAANAWFMHRLYDTYKQQYIDKVESCVRQADIISWISIAQSTYNVDDSKLNLILTLTGDTTETEWYDYPDVDRKMVEELISAFAAQGEYDQQMKGKNFTIIDNVFRRQLDYAGLHPDYAVVLPPDSTLSDDSGLWHIKFTIDQGNTHLYNVYISSLGTEVLKQMSGIIATSAMILILMGFLIWYLLHWVGRLRTIEQMKDDFTHNMTHELKTPVAVAYSAADSMLRYYDQSDEARNKQFLKIIMQRLSFLSGMIENILSMSMERFKTMKLNIEPVAIKPVVEDVSGMMGLKADKPVDINIDIPDNLSVRADSLHLGNILSNLIDNAIKYSGDSVNINIKADDRSITIADNGIGIEKGNLPYIFDKFYRVTSGDRYEAGGYGLGLFYVKQIVELLGWSIDVTSKPGQGTRFTIKFKSDEKR</sequence>
<feature type="transmembrane region" description="Helical" evidence="7">
    <location>
        <begin position="6"/>
        <end position="25"/>
    </location>
</feature>
<gene>
    <name evidence="9" type="ORF">E7746_05900</name>
</gene>
<protein>
    <recommendedName>
        <fullName evidence="2">histidine kinase</fullName>
        <ecNumber evidence="2">2.7.13.3</ecNumber>
    </recommendedName>
</protein>
<evidence type="ECO:0000256" key="3">
    <source>
        <dbReference type="ARBA" id="ARBA00022553"/>
    </source>
</evidence>
<dbReference type="InterPro" id="IPR003594">
    <property type="entry name" value="HATPase_dom"/>
</dbReference>
<comment type="catalytic activity">
    <reaction evidence="1">
        <text>ATP + protein L-histidine = ADP + protein N-phospho-L-histidine.</text>
        <dbReference type="EC" id="2.7.13.3"/>
    </reaction>
</comment>
<evidence type="ECO:0000313" key="9">
    <source>
        <dbReference type="EMBL" id="QCD35459.1"/>
    </source>
</evidence>
<dbReference type="SUPFAM" id="SSF55874">
    <property type="entry name" value="ATPase domain of HSP90 chaperone/DNA topoisomerase II/histidine kinase"/>
    <property type="match status" value="1"/>
</dbReference>
<dbReference type="InterPro" id="IPR036097">
    <property type="entry name" value="HisK_dim/P_sf"/>
</dbReference>
<dbReference type="PANTHER" id="PTHR43711:SF31">
    <property type="entry name" value="HISTIDINE KINASE"/>
    <property type="match status" value="1"/>
</dbReference>
<dbReference type="Gene3D" id="3.30.565.10">
    <property type="entry name" value="Histidine kinase-like ATPase, C-terminal domain"/>
    <property type="match status" value="1"/>
</dbReference>
<name>A0A4P7VPV7_9BACT</name>
<keyword evidence="7" id="KW-0812">Transmembrane</keyword>
<dbReference type="SUPFAM" id="SSF47384">
    <property type="entry name" value="Homodimeric domain of signal transducing histidine kinase"/>
    <property type="match status" value="1"/>
</dbReference>
<evidence type="ECO:0000313" key="10">
    <source>
        <dbReference type="Proteomes" id="UP000297031"/>
    </source>
</evidence>
<dbReference type="Proteomes" id="UP000297031">
    <property type="component" value="Chromosome"/>
</dbReference>
<keyword evidence="4" id="KW-0808">Transferase</keyword>
<dbReference type="InterPro" id="IPR003661">
    <property type="entry name" value="HisK_dim/P_dom"/>
</dbReference>
<dbReference type="OrthoDB" id="1933776at2"/>
<dbReference type="CDD" id="cd00082">
    <property type="entry name" value="HisKA"/>
    <property type="match status" value="1"/>
</dbReference>
<proteinExistence type="predicted"/>
<feature type="domain" description="Histidine kinase" evidence="8">
    <location>
        <begin position="223"/>
        <end position="436"/>
    </location>
</feature>
<dbReference type="Pfam" id="PF02518">
    <property type="entry name" value="HATPase_c"/>
    <property type="match status" value="1"/>
</dbReference>
<evidence type="ECO:0000256" key="1">
    <source>
        <dbReference type="ARBA" id="ARBA00000085"/>
    </source>
</evidence>
<dbReference type="PANTHER" id="PTHR43711">
    <property type="entry name" value="TWO-COMPONENT HISTIDINE KINASE"/>
    <property type="match status" value="1"/>
</dbReference>
<evidence type="ECO:0000259" key="8">
    <source>
        <dbReference type="PROSITE" id="PS50109"/>
    </source>
</evidence>
<evidence type="ECO:0000256" key="2">
    <source>
        <dbReference type="ARBA" id="ARBA00012438"/>
    </source>
</evidence>
<keyword evidence="3" id="KW-0597">Phosphoprotein</keyword>
<keyword evidence="7" id="KW-1133">Transmembrane helix</keyword>
<accession>A0A4P7VPV7</accession>
<dbReference type="GO" id="GO:0000155">
    <property type="term" value="F:phosphorelay sensor kinase activity"/>
    <property type="evidence" value="ECO:0007669"/>
    <property type="project" value="InterPro"/>
</dbReference>
<dbReference type="AlphaFoldDB" id="A0A4P7VPV7"/>